<keyword evidence="3" id="KW-0813">Transport</keyword>
<dbReference type="PANTHER" id="PTHR48041">
    <property type="entry name" value="ABC TRANSPORTER G FAMILY MEMBER 28"/>
    <property type="match status" value="1"/>
</dbReference>
<reference evidence="12" key="1">
    <citation type="submission" date="2022-06" db="EMBL/GenBank/DDBJ databases">
        <authorList>
            <person name="Berger JAMES D."/>
            <person name="Berger JAMES D."/>
        </authorList>
    </citation>
    <scope>NUCLEOTIDE SEQUENCE [LARGE SCALE GENOMIC DNA]</scope>
</reference>
<dbReference type="AlphaFoldDB" id="A0AA85KGN1"/>
<evidence type="ECO:0000256" key="2">
    <source>
        <dbReference type="ARBA" id="ARBA00005814"/>
    </source>
</evidence>
<dbReference type="SMART" id="SM00382">
    <property type="entry name" value="AAA"/>
    <property type="match status" value="1"/>
</dbReference>
<reference evidence="13" key="2">
    <citation type="submission" date="2023-11" db="UniProtKB">
        <authorList>
            <consortium name="WormBaseParasite"/>
        </authorList>
    </citation>
    <scope>IDENTIFICATION</scope>
</reference>
<feature type="compositionally biased region" description="Low complexity" evidence="9">
    <location>
        <begin position="93"/>
        <end position="109"/>
    </location>
</feature>
<feature type="region of interest" description="Disordered" evidence="9">
    <location>
        <begin position="78"/>
        <end position="115"/>
    </location>
</feature>
<evidence type="ECO:0000256" key="4">
    <source>
        <dbReference type="ARBA" id="ARBA00022692"/>
    </source>
</evidence>
<keyword evidence="12" id="KW-1185">Reference proteome</keyword>
<evidence type="ECO:0000259" key="11">
    <source>
        <dbReference type="PROSITE" id="PS50893"/>
    </source>
</evidence>
<sequence length="995" mass="112211">MMSIGQLRISRLNPEFTSNSKRYKSLDSYDSEISRSKKYTQDFNDDINDVSAQPGEILSGNNNSEAVQEELSGLSLNMSSNLSIGNHRKDTHNNPTVKNNSNSNNQENSGVSEFSDVHNTNENISLNPQILHQNSTRDFNQFNDISQMMERSDPISSNRDRIEDRMNSINHGSGKGLLRRYNTVQMSNTTARDLRSHHNLSKSVVNSGSPQPYDSSQVTSPDDTQLSMSLPPQPSNISKYADTDNLQSFSTLHTSLPVTNDKSFQVLQALNNVIDNNRVYTDGHMRFRSMHGGAEDPKFPYTRMNSKTSVDDVSPDCVQPVDIQKIHNEIIAKDSKRKTVINPGGSPSAPTSSFSQRGKISGATLSFHHISYEVKLRKATCSKPVIKTVLNDISGILRPGMNALMGPTGGGKSSLLDVLAGRKDPKFLTGRVLIDGRPQPKNFKCISGYVVQDDIVMGTLTVRENLSFSAALRMTVRCTTDERNQKVNEIIDELGLNSVADSKVGTELVRGVSGGERKRTSIGMELITEPPVLFLDEPTTGLDAYMAGQVLKTLKALSRRGRTIIFSIHQPKYSIYKLFDSLTLIYRGQLIYHGPAKKEPIRYFGHLGYICENHNNPPDFFMDVIHGECLRQQGSALVSTEITSLNGDIVDHHDTQEKMHLVGQQLINEWQNSEMAQRVLEEVSSIANRLEEHENGTNKFKDRSVDISFAAPYFRQVHKVCWRTTLNLLRDPLASVIQTIVYLFFALSMGIVYFQMNDSLESGIQNRTGLFFFCTLQVIFVNLATIELFIKERALFIHESSSGYYQVSVYFFSKILCDILPTKVLPIILFMPICYWMAGLQRTFQAFMFFELILCLTTLAAAAIALFISASVTVFGLANAILSIMYVFMMAFSGYLINLKSMAVWLSWLRYFSLFRYSMGGLLAMEMTPLRFCPMDTSNTTIQRQCQNGTTYLEDQEIPYKTTWDLWYNVFGQVVIMIIFYILCYIQLRLLNKYK</sequence>
<dbReference type="PROSITE" id="PS50893">
    <property type="entry name" value="ABC_TRANSPORTER_2"/>
    <property type="match status" value="1"/>
</dbReference>
<keyword evidence="5" id="KW-0547">Nucleotide-binding</keyword>
<feature type="region of interest" description="Disordered" evidence="9">
    <location>
        <begin position="336"/>
        <end position="357"/>
    </location>
</feature>
<dbReference type="Gene3D" id="3.40.50.300">
    <property type="entry name" value="P-loop containing nucleotide triphosphate hydrolases"/>
    <property type="match status" value="1"/>
</dbReference>
<evidence type="ECO:0000256" key="5">
    <source>
        <dbReference type="ARBA" id="ARBA00022741"/>
    </source>
</evidence>
<dbReference type="Proteomes" id="UP000050795">
    <property type="component" value="Unassembled WGS sequence"/>
</dbReference>
<feature type="transmembrane region" description="Helical" evidence="10">
    <location>
        <begin position="810"/>
        <end position="835"/>
    </location>
</feature>
<feature type="transmembrane region" description="Helical" evidence="10">
    <location>
        <begin position="847"/>
        <end position="868"/>
    </location>
</feature>
<accession>A0AA85KGN1</accession>
<name>A0AA85KGN1_TRIRE</name>
<dbReference type="FunFam" id="3.40.50.300:FF:000622">
    <property type="entry name" value="ATP-binding cassette sub-family G member 2"/>
    <property type="match status" value="1"/>
</dbReference>
<evidence type="ECO:0000313" key="13">
    <source>
        <dbReference type="WBParaSite" id="TREG1_85400.4"/>
    </source>
</evidence>
<keyword evidence="7 10" id="KW-1133">Transmembrane helix</keyword>
<dbReference type="WBParaSite" id="TREG1_85400.4">
    <property type="protein sequence ID" value="TREG1_85400.4"/>
    <property type="gene ID" value="TREG1_85400"/>
</dbReference>
<dbReference type="InterPro" id="IPR013525">
    <property type="entry name" value="ABC2_TM"/>
</dbReference>
<dbReference type="Pfam" id="PF00005">
    <property type="entry name" value="ABC_tran"/>
    <property type="match status" value="1"/>
</dbReference>
<dbReference type="GO" id="GO:0008514">
    <property type="term" value="F:organic anion transmembrane transporter activity"/>
    <property type="evidence" value="ECO:0007669"/>
    <property type="project" value="UniProtKB-ARBA"/>
</dbReference>
<dbReference type="GO" id="GO:0016887">
    <property type="term" value="F:ATP hydrolysis activity"/>
    <property type="evidence" value="ECO:0007669"/>
    <property type="project" value="InterPro"/>
</dbReference>
<dbReference type="SUPFAM" id="SSF52540">
    <property type="entry name" value="P-loop containing nucleoside triphosphate hydrolases"/>
    <property type="match status" value="1"/>
</dbReference>
<feature type="transmembrane region" description="Helical" evidence="10">
    <location>
        <begin position="966"/>
        <end position="986"/>
    </location>
</feature>
<keyword evidence="8 10" id="KW-0472">Membrane</keyword>
<keyword evidence="6" id="KW-0067">ATP-binding</keyword>
<comment type="subcellular location">
    <subcellularLocation>
        <location evidence="1">Membrane</location>
        <topology evidence="1">Multi-pass membrane protein</topology>
    </subcellularLocation>
</comment>
<dbReference type="GO" id="GO:0016324">
    <property type="term" value="C:apical plasma membrane"/>
    <property type="evidence" value="ECO:0007669"/>
    <property type="project" value="UniProtKB-ARBA"/>
</dbReference>
<dbReference type="CDD" id="cd03213">
    <property type="entry name" value="ABCG_EPDR"/>
    <property type="match status" value="1"/>
</dbReference>
<feature type="transmembrane region" description="Helical" evidence="10">
    <location>
        <begin position="768"/>
        <end position="790"/>
    </location>
</feature>
<evidence type="ECO:0000256" key="8">
    <source>
        <dbReference type="ARBA" id="ARBA00023136"/>
    </source>
</evidence>
<protein>
    <recommendedName>
        <fullName evidence="11">ABC transporter domain-containing protein</fullName>
    </recommendedName>
</protein>
<dbReference type="InterPro" id="IPR003593">
    <property type="entry name" value="AAA+_ATPase"/>
</dbReference>
<keyword evidence="4 10" id="KW-0812">Transmembrane</keyword>
<comment type="similarity">
    <text evidence="2">Belongs to the ABC transporter superfamily. ABCG family. Eye pigment precursor importer (TC 3.A.1.204) subfamily.</text>
</comment>
<evidence type="ECO:0000256" key="9">
    <source>
        <dbReference type="SAM" id="MobiDB-lite"/>
    </source>
</evidence>
<evidence type="ECO:0000256" key="6">
    <source>
        <dbReference type="ARBA" id="ARBA00022840"/>
    </source>
</evidence>
<dbReference type="GO" id="GO:0005524">
    <property type="term" value="F:ATP binding"/>
    <property type="evidence" value="ECO:0007669"/>
    <property type="project" value="UniProtKB-KW"/>
</dbReference>
<feature type="domain" description="ABC transporter" evidence="11">
    <location>
        <begin position="374"/>
        <end position="612"/>
    </location>
</feature>
<evidence type="ECO:0000313" key="12">
    <source>
        <dbReference type="Proteomes" id="UP000050795"/>
    </source>
</evidence>
<dbReference type="GO" id="GO:0140359">
    <property type="term" value="F:ABC-type transporter activity"/>
    <property type="evidence" value="ECO:0007669"/>
    <property type="project" value="InterPro"/>
</dbReference>
<evidence type="ECO:0000256" key="3">
    <source>
        <dbReference type="ARBA" id="ARBA00022448"/>
    </source>
</evidence>
<evidence type="ECO:0000256" key="7">
    <source>
        <dbReference type="ARBA" id="ARBA00022989"/>
    </source>
</evidence>
<feature type="region of interest" description="Disordered" evidence="9">
    <location>
        <begin position="191"/>
        <end position="238"/>
    </location>
</feature>
<organism evidence="12 13">
    <name type="scientific">Trichobilharzia regenti</name>
    <name type="common">Nasal bird schistosome</name>
    <dbReference type="NCBI Taxonomy" id="157069"/>
    <lineage>
        <taxon>Eukaryota</taxon>
        <taxon>Metazoa</taxon>
        <taxon>Spiralia</taxon>
        <taxon>Lophotrochozoa</taxon>
        <taxon>Platyhelminthes</taxon>
        <taxon>Trematoda</taxon>
        <taxon>Digenea</taxon>
        <taxon>Strigeidida</taxon>
        <taxon>Schistosomatoidea</taxon>
        <taxon>Schistosomatidae</taxon>
        <taxon>Trichobilharzia</taxon>
    </lineage>
</organism>
<evidence type="ECO:0000256" key="1">
    <source>
        <dbReference type="ARBA" id="ARBA00004141"/>
    </source>
</evidence>
<dbReference type="Pfam" id="PF01061">
    <property type="entry name" value="ABC2_membrane"/>
    <property type="match status" value="1"/>
</dbReference>
<dbReference type="GO" id="GO:0015562">
    <property type="term" value="F:efflux transmembrane transporter activity"/>
    <property type="evidence" value="ECO:0007669"/>
    <property type="project" value="UniProtKB-ARBA"/>
</dbReference>
<evidence type="ECO:0000256" key="10">
    <source>
        <dbReference type="SAM" id="Phobius"/>
    </source>
</evidence>
<feature type="compositionally biased region" description="Polar residues" evidence="9">
    <location>
        <begin position="201"/>
        <end position="238"/>
    </location>
</feature>
<dbReference type="PANTHER" id="PTHR48041:SF116">
    <property type="entry name" value="PROTEIN BROWN"/>
    <property type="match status" value="1"/>
</dbReference>
<proteinExistence type="inferred from homology"/>
<dbReference type="InterPro" id="IPR027417">
    <property type="entry name" value="P-loop_NTPase"/>
</dbReference>
<feature type="transmembrane region" description="Helical" evidence="10">
    <location>
        <begin position="874"/>
        <end position="896"/>
    </location>
</feature>
<feature type="transmembrane region" description="Helical" evidence="10">
    <location>
        <begin position="733"/>
        <end position="756"/>
    </location>
</feature>
<feature type="transmembrane region" description="Helical" evidence="10">
    <location>
        <begin position="908"/>
        <end position="925"/>
    </location>
</feature>
<dbReference type="InterPro" id="IPR003439">
    <property type="entry name" value="ABC_transporter-like_ATP-bd"/>
</dbReference>
<dbReference type="InterPro" id="IPR050352">
    <property type="entry name" value="ABCG_transporters"/>
</dbReference>
<feature type="compositionally biased region" description="Polar residues" evidence="9">
    <location>
        <begin position="348"/>
        <end position="357"/>
    </location>
</feature>